<name>A0A916X922_9HYPH</name>
<organism evidence="1 2">
    <name type="scientific">Chelatococcus reniformis</name>
    <dbReference type="NCBI Taxonomy" id="1494448"/>
    <lineage>
        <taxon>Bacteria</taxon>
        <taxon>Pseudomonadati</taxon>
        <taxon>Pseudomonadota</taxon>
        <taxon>Alphaproteobacteria</taxon>
        <taxon>Hyphomicrobiales</taxon>
        <taxon>Chelatococcaceae</taxon>
        <taxon>Chelatococcus</taxon>
    </lineage>
</organism>
<dbReference type="Proteomes" id="UP000637002">
    <property type="component" value="Unassembled WGS sequence"/>
</dbReference>
<protein>
    <recommendedName>
        <fullName evidence="3">Nuclear transport factor 2 family protein</fullName>
    </recommendedName>
</protein>
<dbReference type="SUPFAM" id="SSF54427">
    <property type="entry name" value="NTF2-like"/>
    <property type="match status" value="1"/>
</dbReference>
<dbReference type="EMBL" id="BMGG01000002">
    <property type="protein sequence ID" value="GGC53544.1"/>
    <property type="molecule type" value="Genomic_DNA"/>
</dbReference>
<comment type="caution">
    <text evidence="1">The sequence shown here is derived from an EMBL/GenBank/DDBJ whole genome shotgun (WGS) entry which is preliminary data.</text>
</comment>
<evidence type="ECO:0000313" key="1">
    <source>
        <dbReference type="EMBL" id="GGC53544.1"/>
    </source>
</evidence>
<evidence type="ECO:0008006" key="3">
    <source>
        <dbReference type="Google" id="ProtNLM"/>
    </source>
</evidence>
<proteinExistence type="predicted"/>
<dbReference type="InterPro" id="IPR039437">
    <property type="entry name" value="FrzH/put_lumazine-bd"/>
</dbReference>
<evidence type="ECO:0000313" key="2">
    <source>
        <dbReference type="Proteomes" id="UP000637002"/>
    </source>
</evidence>
<dbReference type="AlphaFoldDB" id="A0A916X922"/>
<sequence>MPDIAPDEAAVRQVVQDYFDALYDGDVAKFRDVFHPACRLFTLSDGKLLTLDYEPYMARVAGRPSSASRGDARDDEIVLLTVASPTTAFVRVRDCYLPMHFVTDLSLLRVDGRWRIVSKLWHTLD</sequence>
<dbReference type="Pfam" id="PF12893">
    <property type="entry name" value="Lumazine_bd_2"/>
    <property type="match status" value="1"/>
</dbReference>
<keyword evidence="2" id="KW-1185">Reference proteome</keyword>
<dbReference type="RefSeq" id="WP_188608119.1">
    <property type="nucleotide sequence ID" value="NZ_BMGG01000002.1"/>
</dbReference>
<accession>A0A916X922</accession>
<dbReference type="InterPro" id="IPR032710">
    <property type="entry name" value="NTF2-like_dom_sf"/>
</dbReference>
<dbReference type="Gene3D" id="3.10.450.50">
    <property type="match status" value="1"/>
</dbReference>
<reference evidence="1" key="1">
    <citation type="journal article" date="2014" name="Int. J. Syst. Evol. Microbiol.">
        <title>Complete genome sequence of Corynebacterium casei LMG S-19264T (=DSM 44701T), isolated from a smear-ripened cheese.</title>
        <authorList>
            <consortium name="US DOE Joint Genome Institute (JGI-PGF)"/>
            <person name="Walter F."/>
            <person name="Albersmeier A."/>
            <person name="Kalinowski J."/>
            <person name="Ruckert C."/>
        </authorList>
    </citation>
    <scope>NUCLEOTIDE SEQUENCE</scope>
    <source>
        <strain evidence="1">CGMCC 1.12919</strain>
    </source>
</reference>
<reference evidence="1" key="2">
    <citation type="submission" date="2020-09" db="EMBL/GenBank/DDBJ databases">
        <authorList>
            <person name="Sun Q."/>
            <person name="Zhou Y."/>
        </authorList>
    </citation>
    <scope>NUCLEOTIDE SEQUENCE</scope>
    <source>
        <strain evidence="1">CGMCC 1.12919</strain>
    </source>
</reference>
<gene>
    <name evidence="1" type="ORF">GCM10010994_10720</name>
</gene>